<dbReference type="SUPFAM" id="SSF52540">
    <property type="entry name" value="P-loop containing nucleoside triphosphate hydrolases"/>
    <property type="match status" value="1"/>
</dbReference>
<dbReference type="InterPro" id="IPR032405">
    <property type="entry name" value="Kinesin_assoc"/>
</dbReference>
<dbReference type="EMBL" id="RSCD01000021">
    <property type="protein sequence ID" value="RSH85303.1"/>
    <property type="molecule type" value="Genomic_DNA"/>
</dbReference>
<feature type="compositionally biased region" description="Basic residues" evidence="12">
    <location>
        <begin position="78"/>
        <end position="91"/>
    </location>
</feature>
<keyword evidence="4" id="KW-0493">Microtubule</keyword>
<feature type="domain" description="Kinesin motor" evidence="15">
    <location>
        <begin position="805"/>
        <end position="1166"/>
    </location>
</feature>
<dbReference type="CDD" id="cd01233">
    <property type="entry name" value="PH_KIFIA_KIFIB"/>
    <property type="match status" value="1"/>
</dbReference>
<dbReference type="InterPro" id="IPR011993">
    <property type="entry name" value="PH-like_dom_sf"/>
</dbReference>
<feature type="region of interest" description="Disordered" evidence="12">
    <location>
        <begin position="61"/>
        <end position="91"/>
    </location>
</feature>
<dbReference type="Pfam" id="PF00498">
    <property type="entry name" value="FHA"/>
    <property type="match status" value="1"/>
</dbReference>
<evidence type="ECO:0000256" key="10">
    <source>
        <dbReference type="PROSITE-ProRule" id="PRU00283"/>
    </source>
</evidence>
<dbReference type="Gene3D" id="3.90.550.20">
    <property type="match status" value="1"/>
</dbReference>
<feature type="region of interest" description="Disordered" evidence="12">
    <location>
        <begin position="2211"/>
        <end position="2244"/>
    </location>
</feature>
<dbReference type="Pfam" id="PF00169">
    <property type="entry name" value="PH"/>
    <property type="match status" value="1"/>
</dbReference>
<evidence type="ECO:0000256" key="4">
    <source>
        <dbReference type="ARBA" id="ARBA00022701"/>
    </source>
</evidence>
<evidence type="ECO:0000256" key="5">
    <source>
        <dbReference type="ARBA" id="ARBA00022741"/>
    </source>
</evidence>
<keyword evidence="13" id="KW-0472">Membrane</keyword>
<evidence type="ECO:0000313" key="17">
    <source>
        <dbReference type="Proteomes" id="UP000279259"/>
    </source>
</evidence>
<dbReference type="Gene3D" id="3.40.850.10">
    <property type="entry name" value="Kinesin motor domain"/>
    <property type="match status" value="1"/>
</dbReference>
<dbReference type="Proteomes" id="UP000279259">
    <property type="component" value="Unassembled WGS sequence"/>
</dbReference>
<evidence type="ECO:0000313" key="16">
    <source>
        <dbReference type="EMBL" id="RSH85303.1"/>
    </source>
</evidence>
<feature type="region of interest" description="Disordered" evidence="12">
    <location>
        <begin position="1410"/>
        <end position="1439"/>
    </location>
</feature>
<dbReference type="InterPro" id="IPR001849">
    <property type="entry name" value="PH_domain"/>
</dbReference>
<dbReference type="SMART" id="SM00129">
    <property type="entry name" value="KISc"/>
    <property type="match status" value="1"/>
</dbReference>
<dbReference type="Pfam" id="PF12473">
    <property type="entry name" value="DUF3694"/>
    <property type="match status" value="1"/>
</dbReference>
<organism evidence="16 17">
    <name type="scientific">Saitozyma podzolica</name>
    <dbReference type="NCBI Taxonomy" id="1890683"/>
    <lineage>
        <taxon>Eukaryota</taxon>
        <taxon>Fungi</taxon>
        <taxon>Dikarya</taxon>
        <taxon>Basidiomycota</taxon>
        <taxon>Agaricomycotina</taxon>
        <taxon>Tremellomycetes</taxon>
        <taxon>Tremellales</taxon>
        <taxon>Trimorphomycetaceae</taxon>
        <taxon>Saitozyma</taxon>
    </lineage>
</organism>
<keyword evidence="2" id="KW-0813">Transport</keyword>
<dbReference type="Gene3D" id="6.10.250.2520">
    <property type="match status" value="1"/>
</dbReference>
<dbReference type="InterPro" id="IPR029044">
    <property type="entry name" value="Nucleotide-diphossugar_trans"/>
</dbReference>
<dbReference type="GO" id="GO:0005546">
    <property type="term" value="F:phosphatidylinositol-4,5-bisphosphate binding"/>
    <property type="evidence" value="ECO:0007669"/>
    <property type="project" value="UniProtKB-ARBA"/>
</dbReference>
<dbReference type="PANTHER" id="PTHR47117">
    <property type="entry name" value="STAR-RELATED LIPID TRANSFER PROTEIN 9"/>
    <property type="match status" value="1"/>
</dbReference>
<gene>
    <name evidence="16" type="ORF">EHS25_005110</name>
</gene>
<keyword evidence="3" id="KW-0963">Cytoplasm</keyword>
<dbReference type="PROSITE" id="PS50003">
    <property type="entry name" value="PH_DOMAIN"/>
    <property type="match status" value="1"/>
</dbReference>
<sequence length="2404" mass="267415">MSLFGQTKRHTPVSKPRRSPLPVFTGEMEKKYDYSAPGSPGGLGKYFTTVYFPIPTSPFGRSSSSESLINGNGISGKSHSHSHSHSHHPHRPRRYVRVCLPIPPRLYARLPKINSRPRFALLVLLTLGFLLFLLGIRRKPGGGSTWSPPFSDPDSLVITPDEAASIWQWEVLSGHYPSTHPPPETLPLPPTIQNPAVPEKLLPAPGSPSPLVAYHQRTANTARSQLVGVGPERHFLSVWDSVEPQPGFPSRPTPGTILDLDRILEKCDFGSNKYVRDCLEFLRIGGGLDNGRRVRRGNYLAQYKQIYYEESTSERQMDWTPRVAPTTKRAPGLSRTALTLGTPNNVVSSFDARGACDPLHPRIFHMFWAGDFTDKPYMAVISFLFTQNLGLDKSPDQSSDSVRNTCRSQFWVWINPGPAAAVPNPNAKREMYEQLATNPWSAPFLHERFRDVVKFRMWNTTEQLDGVPELKDHWRAMSIFNSGGNTYKQPSPQQTPLARAPEEPNFGEILAAEAAEVAEAESTTEAPVTRKKNGLFEKVGSSSESDYDRLSVILSDMARFVLTHRFGGVYLDADTIFLRDWEELWNYRGQFAYRWSWHQKYNTAVLKLHKGSALGTFLFKTALENGLDFHPMTVSRYLKDAGLDKLLFRVPDALFDPAWLNMERYQRERPPFPYFPEFSVFFSNDKFDTAGPQPLGFDGFFRGAFSYHFHNFWWLPFDPSRNWPDLGSRFSKGEKALREAQRAAAAEAERKVGAGAAAGALHTTSPAEASDNVEGVEDMDDEVDLSWSTVLKRTFEAYLRQERPNICRPLNARELARGAKGLIRMENDQTILEPPEVSSSSSKATGKKPQVFSFDKSYWSAGPRDEPGYASQHTLYDDLGVELLDHSFEGFNTCIFAYGQTGSGKSYSMMGYGAAKGIIPLTTSELFRRVESRTATDSNLSYTVEVSYIEIYNEKVRDLLNPKNKGNLRVREHPSLGPYVEDLSRLAVENYGQMMTLMDEGNKASRVMRHEHESPDARTVASTNMNETSSRSHAVFTLILTQKRLDPQTNMTGEKVSKISLVDLAGSERQASTGATGQRLKEGANINKSLTTLGKVIAALAQASGDHIKGKKKKDDFVPYRDSVLTWLLKESLGGNSKTAMIAAISPADYEETLSTLRYADAAKKIKTHAIVNEDPNAKLIRELKEELELLRSRVASGGGGAALPGGEEAVYDPTVPPEKQIVTYKTKDGEIRTVTKLELQDQLEASEKLMESLNLTWEEKMIKTQAIHVEREKALEEMGIMVDKDLVGVHAPQKHPSLVNLNEDPLMSECLVYQLKPGITVAGSLDGSSAQIKLSGSHILPNHCIFNNEDGIVTVEAMPDARTFVNGKRVPPKSPVKLLSGFRVILGDFHVFRFNDPASVRAQRRRLNGSASVGDLSGEASASPSPGFRPDSPFRTGEGELMDWSAARREVADIEKLGDQDLDKLFDDIVKVRTLRGRPESRYDIAAELESRLLATSQTDDTQTLDTTANPWAASGAQGTTLTSNSVGTPYAPELDISIGEQQSDTATETAPAFTYDQKAQDAALEQQHLTKQLKNLAQEVKRIRSEAAAARALEEVAIEPAHWTARELRLVRGSVERWKRLRTFSMAEQILKGAVNLREANVRAKELGRSVSYNFLVTDGSSAAPRSSLDGLNGVVEFEDVAGPTADGDAPLVMVKVIDKEANAVYSWDLARFTQQLSKMRHLCALAAKPNYSQHFRSEGIFTDHPAPTFSFVGAAKAPLRLLASQVSYTVTVPILCQYTMEAIGSCRVDFKCSLAPTTPSSGRTTPEPPSQPVLSALNPGSRLTFTVSVDCVKGLNSEDFASVHAQTRLSSLVGPSISSEDTFASLPVDLDKTSVAHLSLKRTVTVIVTPEMTPYLLEEYATIEFFAKVRPAYLSRLERWDRSREVSPPSSSPGTPLRPGETRPAMRRNETDFVQPEHHDVLAKVEIRELAADGEYYPAEVVDGVIHLHQGLQRRLFVHLTHTSGKSLPWTKLGHVSTGDIRLVDKTGQITSVVKDEVGVKLNSEVECRPDGTSVLSGTGGWDSAAHNSIHLNRKTSGDQRLLVRLLFLVEVETLDEPAVFSMDLPIRVLARDTKRSSFLTFWSANKIFTSLTSIFAVDLSPPLARSAADLWMLDTGKKHVRGEERLGDWKPRSLSLLEDWGRMRGRQKRLGDVQATRAVLGMWKEAGDSGTGERWGSGPEYRIQDSENRPTEPTPGATHEREELLKRCLRLWQQEMDHRLQVDVQRASAGEEAVARKMRRLLPDLEPKLVPTVKQLPRSESVIRSGVLMLLRDSQANQWDKLHFVLRRPYLHVHTNLSEREVQVINLTRANVVASPDVEMLLERRFAFTVFTPTNSYILQAASQKDMAEWMSVIATSSDA</sequence>
<dbReference type="InterPro" id="IPR008984">
    <property type="entry name" value="SMAD_FHA_dom_sf"/>
</dbReference>
<comment type="similarity">
    <text evidence="10">Belongs to the TRAFAC class myosin-kinesin ATPase superfamily. Kinesin family.</text>
</comment>
<feature type="compositionally biased region" description="Basic residues" evidence="12">
    <location>
        <begin position="7"/>
        <end position="18"/>
    </location>
</feature>
<protein>
    <recommendedName>
        <fullName evidence="18">Kinesin-like protein Klp8</fullName>
    </recommendedName>
</protein>
<evidence type="ECO:0000256" key="7">
    <source>
        <dbReference type="ARBA" id="ARBA00023054"/>
    </source>
</evidence>
<evidence type="ECO:0000256" key="13">
    <source>
        <dbReference type="SAM" id="Phobius"/>
    </source>
</evidence>
<feature type="domain" description="PH" evidence="14">
    <location>
        <begin position="2305"/>
        <end position="2403"/>
    </location>
</feature>
<name>A0A427Y2Q1_9TREE</name>
<evidence type="ECO:0000256" key="2">
    <source>
        <dbReference type="ARBA" id="ARBA00022448"/>
    </source>
</evidence>
<dbReference type="PRINTS" id="PR00380">
    <property type="entry name" value="KINESINHEAVY"/>
</dbReference>
<evidence type="ECO:0008006" key="18">
    <source>
        <dbReference type="Google" id="ProtNLM"/>
    </source>
</evidence>
<dbReference type="GO" id="GO:0008574">
    <property type="term" value="F:plus-end-directed microtubule motor activity"/>
    <property type="evidence" value="ECO:0007669"/>
    <property type="project" value="UniProtKB-ARBA"/>
</dbReference>
<dbReference type="InterPro" id="IPR027417">
    <property type="entry name" value="P-loop_NTPase"/>
</dbReference>
<keyword evidence="5 10" id="KW-0547">Nucleotide-binding</keyword>
<dbReference type="GO" id="GO:0008017">
    <property type="term" value="F:microtubule binding"/>
    <property type="evidence" value="ECO:0007669"/>
    <property type="project" value="InterPro"/>
</dbReference>
<dbReference type="GO" id="GO:0005874">
    <property type="term" value="C:microtubule"/>
    <property type="evidence" value="ECO:0007669"/>
    <property type="project" value="UniProtKB-KW"/>
</dbReference>
<feature type="region of interest" description="Disordered" evidence="12">
    <location>
        <begin position="1503"/>
        <end position="1526"/>
    </location>
</feature>
<keyword evidence="13" id="KW-0812">Transmembrane</keyword>
<evidence type="ECO:0000256" key="8">
    <source>
        <dbReference type="ARBA" id="ARBA00023175"/>
    </source>
</evidence>
<keyword evidence="8 10" id="KW-0505">Motor protein</keyword>
<feature type="compositionally biased region" description="Polar residues" evidence="12">
    <location>
        <begin position="61"/>
        <end position="77"/>
    </location>
</feature>
<feature type="region of interest" description="Disordered" evidence="12">
    <location>
        <begin position="1926"/>
        <end position="1947"/>
    </location>
</feature>
<evidence type="ECO:0000256" key="9">
    <source>
        <dbReference type="ARBA" id="ARBA00023212"/>
    </source>
</evidence>
<keyword evidence="13" id="KW-1133">Transmembrane helix</keyword>
<proteinExistence type="inferred from homology"/>
<keyword evidence="17" id="KW-1185">Reference proteome</keyword>
<dbReference type="Gene3D" id="2.60.200.20">
    <property type="match status" value="1"/>
</dbReference>
<evidence type="ECO:0000256" key="12">
    <source>
        <dbReference type="SAM" id="MobiDB-lite"/>
    </source>
</evidence>
<evidence type="ECO:0000259" key="14">
    <source>
        <dbReference type="PROSITE" id="PS50003"/>
    </source>
</evidence>
<dbReference type="PROSITE" id="PS00411">
    <property type="entry name" value="KINESIN_MOTOR_1"/>
    <property type="match status" value="1"/>
</dbReference>
<dbReference type="SUPFAM" id="SSF50729">
    <property type="entry name" value="PH domain-like"/>
    <property type="match status" value="1"/>
</dbReference>
<dbReference type="InterPro" id="IPR022164">
    <property type="entry name" value="Kinesin-like"/>
</dbReference>
<dbReference type="OrthoDB" id="3176171at2759"/>
<keyword evidence="7 11" id="KW-0175">Coiled coil</keyword>
<dbReference type="GO" id="GO:0047496">
    <property type="term" value="P:vesicle transport along microtubule"/>
    <property type="evidence" value="ECO:0007669"/>
    <property type="project" value="UniProtKB-ARBA"/>
</dbReference>
<dbReference type="STRING" id="1890683.A0A427Y2Q1"/>
<feature type="transmembrane region" description="Helical" evidence="13">
    <location>
        <begin position="119"/>
        <end position="136"/>
    </location>
</feature>
<dbReference type="InterPro" id="IPR036961">
    <property type="entry name" value="Kinesin_motor_dom_sf"/>
</dbReference>
<evidence type="ECO:0000256" key="3">
    <source>
        <dbReference type="ARBA" id="ARBA00022490"/>
    </source>
</evidence>
<comment type="subcellular location">
    <subcellularLocation>
        <location evidence="1">Cytoplasm</location>
        <location evidence="1">Cytoskeleton</location>
    </subcellularLocation>
</comment>
<evidence type="ECO:0000256" key="1">
    <source>
        <dbReference type="ARBA" id="ARBA00004245"/>
    </source>
</evidence>
<dbReference type="CDD" id="cd01365">
    <property type="entry name" value="KISc_KIF1A_KIF1B"/>
    <property type="match status" value="1"/>
</dbReference>
<dbReference type="Pfam" id="PF00225">
    <property type="entry name" value="Kinesin"/>
    <property type="match status" value="1"/>
</dbReference>
<dbReference type="PROSITE" id="PS50067">
    <property type="entry name" value="KINESIN_MOTOR_2"/>
    <property type="match status" value="1"/>
</dbReference>
<dbReference type="InterPro" id="IPR049780">
    <property type="entry name" value="PH_KIFIA_KIFIB"/>
</dbReference>
<dbReference type="GO" id="GO:0005524">
    <property type="term" value="F:ATP binding"/>
    <property type="evidence" value="ECO:0007669"/>
    <property type="project" value="UniProtKB-UniRule"/>
</dbReference>
<feature type="region of interest" description="Disordered" evidence="12">
    <location>
        <begin position="1"/>
        <end position="22"/>
    </location>
</feature>
<evidence type="ECO:0000256" key="11">
    <source>
        <dbReference type="SAM" id="Coils"/>
    </source>
</evidence>
<feature type="coiled-coil region" evidence="11">
    <location>
        <begin position="1561"/>
        <end position="1595"/>
    </location>
</feature>
<dbReference type="CDD" id="cd22705">
    <property type="entry name" value="FHA_KIF1"/>
    <property type="match status" value="1"/>
</dbReference>
<keyword evidence="6 10" id="KW-0067">ATP-binding</keyword>
<feature type="binding site" evidence="10">
    <location>
        <begin position="899"/>
        <end position="906"/>
    </location>
    <ligand>
        <name>ATP</name>
        <dbReference type="ChEBI" id="CHEBI:30616"/>
    </ligand>
</feature>
<dbReference type="Pfam" id="PF16183">
    <property type="entry name" value="Kinesin_assoc"/>
    <property type="match status" value="1"/>
</dbReference>
<dbReference type="SUPFAM" id="SSF49879">
    <property type="entry name" value="SMAD/FHA domain"/>
    <property type="match status" value="1"/>
</dbReference>
<dbReference type="Gene3D" id="2.30.29.30">
    <property type="entry name" value="Pleckstrin-homology domain (PH domain)/Phosphotyrosine-binding domain (PTB)"/>
    <property type="match status" value="1"/>
</dbReference>
<dbReference type="FunFam" id="3.40.850.10:FF:000047">
    <property type="entry name" value="Kinesin family protein"/>
    <property type="match status" value="1"/>
</dbReference>
<dbReference type="InterPro" id="IPR019821">
    <property type="entry name" value="Kinesin_motor_CS"/>
</dbReference>
<evidence type="ECO:0000259" key="15">
    <source>
        <dbReference type="PROSITE" id="PS50067"/>
    </source>
</evidence>
<dbReference type="SUPFAM" id="SSF53448">
    <property type="entry name" value="Nucleotide-diphospho-sugar transferases"/>
    <property type="match status" value="1"/>
</dbReference>
<keyword evidence="9" id="KW-0206">Cytoskeleton</keyword>
<accession>A0A427Y2Q1</accession>
<reference evidence="16 17" key="1">
    <citation type="submission" date="2018-11" db="EMBL/GenBank/DDBJ databases">
        <title>Genome sequence of Saitozyma podzolica DSM 27192.</title>
        <authorList>
            <person name="Aliyu H."/>
            <person name="Gorte O."/>
            <person name="Ochsenreither K."/>
        </authorList>
    </citation>
    <scope>NUCLEOTIDE SEQUENCE [LARGE SCALE GENOMIC DNA]</scope>
    <source>
        <strain evidence="16 17">DSM 27192</strain>
    </source>
</reference>
<comment type="caution">
    <text evidence="16">The sequence shown here is derived from an EMBL/GenBank/DDBJ whole genome shotgun (WGS) entry which is preliminary data.</text>
</comment>
<dbReference type="InterPro" id="IPR001752">
    <property type="entry name" value="Kinesin_motor_dom"/>
</dbReference>
<dbReference type="InterPro" id="IPR000253">
    <property type="entry name" value="FHA_dom"/>
</dbReference>
<dbReference type="SMART" id="SM00233">
    <property type="entry name" value="PH"/>
    <property type="match status" value="1"/>
</dbReference>
<evidence type="ECO:0000256" key="6">
    <source>
        <dbReference type="ARBA" id="ARBA00022840"/>
    </source>
</evidence>